<gene>
    <name evidence="10" type="ORF">CBR_g34428</name>
</gene>
<feature type="signal peptide" evidence="9">
    <location>
        <begin position="1"/>
        <end position="46"/>
    </location>
</feature>
<dbReference type="GO" id="GO:0005886">
    <property type="term" value="C:plasma membrane"/>
    <property type="evidence" value="ECO:0007669"/>
    <property type="project" value="TreeGrafter"/>
</dbReference>
<dbReference type="OMA" id="DCYNQLD"/>
<keyword evidence="4" id="KW-0677">Repeat</keyword>
<dbReference type="Gene3D" id="4.10.400.10">
    <property type="entry name" value="Low-density Lipoprotein Receptor"/>
    <property type="match status" value="8"/>
</dbReference>
<comment type="caution">
    <text evidence="10">The sequence shown here is derived from an EMBL/GenBank/DDBJ whole genome shotgun (WGS) entry which is preliminary data.</text>
</comment>
<dbReference type="InterPro" id="IPR050685">
    <property type="entry name" value="LDLR"/>
</dbReference>
<dbReference type="GO" id="GO:0016192">
    <property type="term" value="P:vesicle-mediated transport"/>
    <property type="evidence" value="ECO:0007669"/>
    <property type="project" value="UniProtKB-ARBA"/>
</dbReference>
<dbReference type="Gramene" id="GBG82147">
    <property type="protein sequence ID" value="GBG82147"/>
    <property type="gene ID" value="CBR_g34428"/>
</dbReference>
<evidence type="ECO:0000256" key="8">
    <source>
        <dbReference type="SAM" id="MobiDB-lite"/>
    </source>
</evidence>
<proteinExistence type="predicted"/>
<feature type="region of interest" description="Disordered" evidence="8">
    <location>
        <begin position="1"/>
        <end position="20"/>
    </location>
</feature>
<dbReference type="Pfam" id="PF00057">
    <property type="entry name" value="Ldl_recept_a"/>
    <property type="match status" value="4"/>
</dbReference>
<dbReference type="Gene3D" id="4.10.1220.10">
    <property type="entry name" value="EGF-type module"/>
    <property type="match status" value="1"/>
</dbReference>
<evidence type="ECO:0000256" key="1">
    <source>
        <dbReference type="ARBA" id="ARBA00004167"/>
    </source>
</evidence>
<dbReference type="STRING" id="69332.A0A388LIP5"/>
<feature type="compositionally biased region" description="Polar residues" evidence="8">
    <location>
        <begin position="1"/>
        <end position="14"/>
    </location>
</feature>
<comment type="subcellular location">
    <subcellularLocation>
        <location evidence="2">Endomembrane system</location>
    </subcellularLocation>
    <subcellularLocation>
        <location evidence="1">Membrane</location>
        <topology evidence="1">Single-pass membrane protein</topology>
    </subcellularLocation>
</comment>
<sequence length="556" mass="60264">MGLVKATTSSSSPLSRGKEGVSGVSLRLGLAVLLLCIAADSCAASAQPPPDESNGVKEGRDKFYCFRGFKRCMSGIEQCIKPEQECNGVKDCADGSDEGHHCKSFDCVAVGRDSCPSRRMCMNVTTGYDYQWYDYTQHLCDGVKDCADGSDEDPTFCASYDCNTNVPQQDFLPPPQHRRRCPGGKGGCVTEAQLCDGVVDCVGDGGSDERDKYCKKRGCSPSIRCSLFQCESGRCISGERMCDGKKDCPGGDDEGEFCEKMDCPCGRVKCAGGSNRTCILSSQMCDGVEDCPGGTDEKRCDESAGSNRTCILSSQMCDGVEDCPGGTDEKRCDESACIEYGYSLCPSGKECAWFTRCDGVKQCRDGSDEDPTLCRTYNCSDGEVKCKDGVTCISRTSLCDGVKNCPDKSDEDPVFCRTRHNCSLASPFALYPYVNCPGSAYVWCTTVSQLCNGDQGDCYEGEEEKPEFCTSEKTRNLLAASGRITCRSDMTQFISGYYCDGVQQCEDGSDERHGFCKRYKCPEGSVKCYGKWCVTGGRCDGKRDCPDGSDEKGCNT</sequence>
<evidence type="ECO:0000256" key="5">
    <source>
        <dbReference type="ARBA" id="ARBA00022989"/>
    </source>
</evidence>
<evidence type="ECO:0000256" key="3">
    <source>
        <dbReference type="ARBA" id="ARBA00022692"/>
    </source>
</evidence>
<keyword evidence="11" id="KW-1185">Reference proteome</keyword>
<evidence type="ECO:0000256" key="9">
    <source>
        <dbReference type="SAM" id="SignalP"/>
    </source>
</evidence>
<dbReference type="SUPFAM" id="SSF57424">
    <property type="entry name" value="LDL receptor-like module"/>
    <property type="match status" value="8"/>
</dbReference>
<dbReference type="Proteomes" id="UP000265515">
    <property type="component" value="Unassembled WGS sequence"/>
</dbReference>
<dbReference type="AlphaFoldDB" id="A0A388LIP5"/>
<dbReference type="PRINTS" id="PR00261">
    <property type="entry name" value="LDLRECEPTOR"/>
</dbReference>
<dbReference type="PROSITE" id="PS50068">
    <property type="entry name" value="LDLRA_2"/>
    <property type="match status" value="7"/>
</dbReference>
<dbReference type="OrthoDB" id="10062665at2759"/>
<dbReference type="PANTHER" id="PTHR24270">
    <property type="entry name" value="LOW-DENSITY LIPOPROTEIN RECEPTOR-RELATED"/>
    <property type="match status" value="1"/>
</dbReference>
<evidence type="ECO:0000256" key="6">
    <source>
        <dbReference type="ARBA" id="ARBA00023136"/>
    </source>
</evidence>
<accession>A0A388LIP5</accession>
<name>A0A388LIP5_CHABU</name>
<dbReference type="InterPro" id="IPR036055">
    <property type="entry name" value="LDL_receptor-like_sf"/>
</dbReference>
<dbReference type="InterPro" id="IPR002172">
    <property type="entry name" value="LDrepeatLR_classA_rpt"/>
</dbReference>
<reference evidence="10 11" key="1">
    <citation type="journal article" date="2018" name="Cell">
        <title>The Chara Genome: Secondary Complexity and Implications for Plant Terrestrialization.</title>
        <authorList>
            <person name="Nishiyama T."/>
            <person name="Sakayama H."/>
            <person name="Vries J.D."/>
            <person name="Buschmann H."/>
            <person name="Saint-Marcoux D."/>
            <person name="Ullrich K.K."/>
            <person name="Haas F.B."/>
            <person name="Vanderstraeten L."/>
            <person name="Becker D."/>
            <person name="Lang D."/>
            <person name="Vosolsobe S."/>
            <person name="Rombauts S."/>
            <person name="Wilhelmsson P.K.I."/>
            <person name="Janitza P."/>
            <person name="Kern R."/>
            <person name="Heyl A."/>
            <person name="Rumpler F."/>
            <person name="Villalobos L.I.A.C."/>
            <person name="Clay J.M."/>
            <person name="Skokan R."/>
            <person name="Toyoda A."/>
            <person name="Suzuki Y."/>
            <person name="Kagoshima H."/>
            <person name="Schijlen E."/>
            <person name="Tajeshwar N."/>
            <person name="Catarino B."/>
            <person name="Hetherington A.J."/>
            <person name="Saltykova A."/>
            <person name="Bonnot C."/>
            <person name="Breuninger H."/>
            <person name="Symeonidi A."/>
            <person name="Radhakrishnan G.V."/>
            <person name="Van Nieuwerburgh F."/>
            <person name="Deforce D."/>
            <person name="Chang C."/>
            <person name="Karol K.G."/>
            <person name="Hedrich R."/>
            <person name="Ulvskov P."/>
            <person name="Glockner G."/>
            <person name="Delwiche C.F."/>
            <person name="Petrasek J."/>
            <person name="Van de Peer Y."/>
            <person name="Friml J."/>
            <person name="Beilby M."/>
            <person name="Dolan L."/>
            <person name="Kohara Y."/>
            <person name="Sugano S."/>
            <person name="Fujiyama A."/>
            <person name="Delaux P.-M."/>
            <person name="Quint M."/>
            <person name="TheiBen G."/>
            <person name="Hagemann M."/>
            <person name="Harholt J."/>
            <person name="Dunand C."/>
            <person name="Zachgo S."/>
            <person name="Langdale J."/>
            <person name="Maumus F."/>
            <person name="Straeten D.V.D."/>
            <person name="Gould S.B."/>
            <person name="Rensing S.A."/>
        </authorList>
    </citation>
    <scope>NUCLEOTIDE SEQUENCE [LARGE SCALE GENOMIC DNA]</scope>
    <source>
        <strain evidence="10 11">S276</strain>
    </source>
</reference>
<organism evidence="10 11">
    <name type="scientific">Chara braunii</name>
    <name type="common">Braun's stonewort</name>
    <dbReference type="NCBI Taxonomy" id="69332"/>
    <lineage>
        <taxon>Eukaryota</taxon>
        <taxon>Viridiplantae</taxon>
        <taxon>Streptophyta</taxon>
        <taxon>Charophyceae</taxon>
        <taxon>Charales</taxon>
        <taxon>Characeae</taxon>
        <taxon>Chara</taxon>
    </lineage>
</organism>
<evidence type="ECO:0000256" key="7">
    <source>
        <dbReference type="ARBA" id="ARBA00023157"/>
    </source>
</evidence>
<feature type="chain" id="PRO_5017180943" evidence="9">
    <location>
        <begin position="47"/>
        <end position="556"/>
    </location>
</feature>
<dbReference type="PANTHER" id="PTHR24270:SF62">
    <property type="entry name" value="LOW-DENSITY LIPOPROTEIN RECEPTOR-RELATED PROTEIN 2"/>
    <property type="match status" value="1"/>
</dbReference>
<evidence type="ECO:0000256" key="4">
    <source>
        <dbReference type="ARBA" id="ARBA00022737"/>
    </source>
</evidence>
<keyword evidence="5" id="KW-1133">Transmembrane helix</keyword>
<evidence type="ECO:0000313" key="10">
    <source>
        <dbReference type="EMBL" id="GBG82147.1"/>
    </source>
</evidence>
<keyword evidence="6" id="KW-0472">Membrane</keyword>
<dbReference type="EMBL" id="BFEA01000397">
    <property type="protein sequence ID" value="GBG82147.1"/>
    <property type="molecule type" value="Genomic_DNA"/>
</dbReference>
<dbReference type="GO" id="GO:0012505">
    <property type="term" value="C:endomembrane system"/>
    <property type="evidence" value="ECO:0007669"/>
    <property type="project" value="UniProtKB-SubCell"/>
</dbReference>
<evidence type="ECO:0000256" key="2">
    <source>
        <dbReference type="ARBA" id="ARBA00004308"/>
    </source>
</evidence>
<evidence type="ECO:0000313" key="11">
    <source>
        <dbReference type="Proteomes" id="UP000265515"/>
    </source>
</evidence>
<dbReference type="InterPro" id="IPR023415">
    <property type="entry name" value="LDLR_class-A_CS"/>
</dbReference>
<keyword evidence="9" id="KW-0732">Signal</keyword>
<dbReference type="CDD" id="cd00112">
    <property type="entry name" value="LDLa"/>
    <property type="match status" value="5"/>
</dbReference>
<keyword evidence="7" id="KW-1015">Disulfide bond</keyword>
<protein>
    <submittedName>
        <fullName evidence="10">Uncharacterized protein</fullName>
    </submittedName>
</protein>
<dbReference type="PROSITE" id="PS01209">
    <property type="entry name" value="LDLRA_1"/>
    <property type="match status" value="3"/>
</dbReference>
<dbReference type="SMART" id="SM00192">
    <property type="entry name" value="LDLa"/>
    <property type="match status" value="10"/>
</dbReference>
<keyword evidence="3" id="KW-0812">Transmembrane</keyword>